<feature type="compositionally biased region" description="Basic and acidic residues" evidence="1">
    <location>
        <begin position="388"/>
        <end position="399"/>
    </location>
</feature>
<gene>
    <name evidence="3" type="ORF">IV203_031355</name>
</gene>
<feature type="region of interest" description="Disordered" evidence="1">
    <location>
        <begin position="146"/>
        <end position="180"/>
    </location>
</feature>
<reference evidence="3" key="1">
    <citation type="journal article" date="2021" name="Sci. Rep.">
        <title>Diploid genomic architecture of Nitzschia inconspicua, an elite biomass production diatom.</title>
        <authorList>
            <person name="Oliver A."/>
            <person name="Podell S."/>
            <person name="Pinowska A."/>
            <person name="Traller J.C."/>
            <person name="Smith S.R."/>
            <person name="McClure R."/>
            <person name="Beliaev A."/>
            <person name="Bohutskyi P."/>
            <person name="Hill E.A."/>
            <person name="Rabines A."/>
            <person name="Zheng H."/>
            <person name="Allen L.Z."/>
            <person name="Kuo A."/>
            <person name="Grigoriev I.V."/>
            <person name="Allen A.E."/>
            <person name="Hazlebeck D."/>
            <person name="Allen E.E."/>
        </authorList>
    </citation>
    <scope>NUCLEOTIDE SEQUENCE</scope>
    <source>
        <strain evidence="3">Hildebrandi</strain>
    </source>
</reference>
<keyword evidence="4" id="KW-1185">Reference proteome</keyword>
<feature type="region of interest" description="Disordered" evidence="1">
    <location>
        <begin position="337"/>
        <end position="362"/>
    </location>
</feature>
<dbReference type="EMBL" id="JAGRRH010000006">
    <property type="protein sequence ID" value="KAG7368612.1"/>
    <property type="molecule type" value="Genomic_DNA"/>
</dbReference>
<dbReference type="OrthoDB" id="10670867at2759"/>
<keyword evidence="2" id="KW-0812">Transmembrane</keyword>
<feature type="compositionally biased region" description="Basic and acidic residues" evidence="1">
    <location>
        <begin position="19"/>
        <end position="31"/>
    </location>
</feature>
<reference evidence="3" key="2">
    <citation type="submission" date="2021-04" db="EMBL/GenBank/DDBJ databases">
        <authorList>
            <person name="Podell S."/>
        </authorList>
    </citation>
    <scope>NUCLEOTIDE SEQUENCE</scope>
    <source>
        <strain evidence="3">Hildebrandi</strain>
    </source>
</reference>
<feature type="compositionally biased region" description="Polar residues" evidence="1">
    <location>
        <begin position="430"/>
        <end position="443"/>
    </location>
</feature>
<keyword evidence="2" id="KW-1133">Transmembrane helix</keyword>
<accession>A0A9K3LUQ8</accession>
<name>A0A9K3LUQ8_9STRA</name>
<evidence type="ECO:0000256" key="1">
    <source>
        <dbReference type="SAM" id="MobiDB-lite"/>
    </source>
</evidence>
<organism evidence="3 4">
    <name type="scientific">Nitzschia inconspicua</name>
    <dbReference type="NCBI Taxonomy" id="303405"/>
    <lineage>
        <taxon>Eukaryota</taxon>
        <taxon>Sar</taxon>
        <taxon>Stramenopiles</taxon>
        <taxon>Ochrophyta</taxon>
        <taxon>Bacillariophyta</taxon>
        <taxon>Bacillariophyceae</taxon>
        <taxon>Bacillariophycidae</taxon>
        <taxon>Bacillariales</taxon>
        <taxon>Bacillariaceae</taxon>
        <taxon>Nitzschia</taxon>
    </lineage>
</organism>
<feature type="region of interest" description="Disordered" evidence="1">
    <location>
        <begin position="567"/>
        <end position="588"/>
    </location>
</feature>
<feature type="compositionally biased region" description="Basic and acidic residues" evidence="1">
    <location>
        <begin position="340"/>
        <end position="359"/>
    </location>
</feature>
<feature type="region of interest" description="Disordered" evidence="1">
    <location>
        <begin position="224"/>
        <end position="246"/>
    </location>
</feature>
<dbReference type="Proteomes" id="UP000693970">
    <property type="component" value="Unassembled WGS sequence"/>
</dbReference>
<feature type="region of interest" description="Disordered" evidence="1">
    <location>
        <begin position="388"/>
        <end position="464"/>
    </location>
</feature>
<keyword evidence="2" id="KW-0472">Membrane</keyword>
<protein>
    <submittedName>
        <fullName evidence="3">Uncharacterized protein</fullName>
    </submittedName>
</protein>
<proteinExistence type="predicted"/>
<feature type="transmembrane region" description="Helical" evidence="2">
    <location>
        <begin position="758"/>
        <end position="784"/>
    </location>
</feature>
<evidence type="ECO:0000313" key="3">
    <source>
        <dbReference type="EMBL" id="KAG7368612.1"/>
    </source>
</evidence>
<feature type="compositionally biased region" description="Acidic residues" evidence="1">
    <location>
        <begin position="445"/>
        <end position="464"/>
    </location>
</feature>
<comment type="caution">
    <text evidence="3">The sequence shown here is derived from an EMBL/GenBank/DDBJ whole genome shotgun (WGS) entry which is preliminary data.</text>
</comment>
<dbReference type="AlphaFoldDB" id="A0A9K3LUQ8"/>
<evidence type="ECO:0000256" key="2">
    <source>
        <dbReference type="SAM" id="Phobius"/>
    </source>
</evidence>
<feature type="region of interest" description="Disordered" evidence="1">
    <location>
        <begin position="1"/>
        <end position="59"/>
    </location>
</feature>
<feature type="compositionally biased region" description="Acidic residues" evidence="1">
    <location>
        <begin position="230"/>
        <end position="246"/>
    </location>
</feature>
<evidence type="ECO:0000313" key="4">
    <source>
        <dbReference type="Proteomes" id="UP000693970"/>
    </source>
</evidence>
<feature type="compositionally biased region" description="Polar residues" evidence="1">
    <location>
        <begin position="400"/>
        <end position="422"/>
    </location>
</feature>
<sequence length="803" mass="88156">MDISLDLSEIDTDESVEVSYDRESDNGSHIEIHKKRLSDDDALESIGSHHQPGDSFQTRDVVTENDEFQPSMHSDSSMDLKKKPQSVLSIMNAAAMSTRPLEAISDTVEEQINARLDSSLSCCQWLEEMAESIQSPTKRKEALTMPDAANGSSSSSICHCPFESKASQRNPRDKDGENPPYLLQIQSTESYDTTAVQKGVPTNQETVTKNTANEGLSFVIRNTPSLLSDSSEDENGNEKIDDSEEDGIYNGDITAVMDSFTEDGQGNAVSADVLVKDDNDDVLRQKVIEGNASDDVMLVRNGSKESGLGQATIASGDILFVDATTYYDESVVENVSIDDSTDRGHGTNMPKNDENEDNPHCNTDAAMEMLLHELNDYVGKNNIRYHDVSPEKQSRDESRPLSTKGSQESPSLPATPSTSISIRSEAASVVTPSTSPENATCSFESAEEGSDGLDSSETDSDDGAAEFFLTPSCPSKKRLSFADDHGLELEQTHLLDPPPETAGRMVVLLLNPLERIFEFLHIECPYDGSTTVQVLVEQLPALATMHIFQYTRFIGLARISSDTVGELSPQDATKYGNEPSTKSEKDDPLPSFLDSALLLGNVGFRNFELIFAVPEQYSCTDIVMQAYPLLLNGTITKALQTGRRSGRGLKPLKNGEQWYKDVRSKNVSCRDGQPNTVECNDDVMIHSYREWGVVADLADNVIIFGVEMADYVSTWEEMQQLADDDEDIVLECADTVTDPSSSCTRDGSTTEKSWLRRALWLLVFLVLASTCLQVAFPVFSYLPLTIQYLSLSRTRTTSVAATG</sequence>